<reference evidence="2" key="1">
    <citation type="submission" date="2016-10" db="EMBL/GenBank/DDBJ databases">
        <title>Comparative genomics uncovers the prolific and rare metabolic potential of the cyanobacterial genus Moorea.</title>
        <authorList>
            <person name="Leao T."/>
            <person name="Castelao G."/>
            <person name="Korobeynikov A."/>
            <person name="Monroe E.A."/>
            <person name="Podell S."/>
            <person name="Glukhov E."/>
            <person name="Allen E."/>
            <person name="Gerwick W.H."/>
            <person name="Gerwick L."/>
        </authorList>
    </citation>
    <scope>NUCLEOTIDE SEQUENCE [LARGE SCALE GENOMIC DNA]</scope>
    <source>
        <strain evidence="2">JHB</strain>
    </source>
</reference>
<proteinExistence type="predicted"/>
<name>A0A1D9GA06_MOOP1</name>
<dbReference type="Pfam" id="PF09655">
    <property type="entry name" value="Nitr_red_assoc"/>
    <property type="match status" value="1"/>
</dbReference>
<evidence type="ECO:0000313" key="2">
    <source>
        <dbReference type="Proteomes" id="UP000176944"/>
    </source>
</evidence>
<dbReference type="EMBL" id="CP017708">
    <property type="protein sequence ID" value="AOY84443.2"/>
    <property type="molecule type" value="Genomic_DNA"/>
</dbReference>
<dbReference type="NCBIfam" id="TIGR02664">
    <property type="entry name" value="nitr_red_assoc"/>
    <property type="match status" value="1"/>
</dbReference>
<gene>
    <name evidence="1" type="ORF">BJP36_00510</name>
</gene>
<protein>
    <submittedName>
        <fullName evidence="1">Nitrate reductase associated protein</fullName>
    </submittedName>
</protein>
<sequence>MNKFENTMSNFFQFEADFVDSLRCIPMQVRMKLDTCGIKLKLSHWQQFNQQERQQLVEIPCTTTESIQKYGDYVQHLVINYTGKPASILPVDPQPPWMNSELIPSTVAQKAMEFGVVVTPQQWAALIPIQRFALIKLTRPSHENKNFLPALKEFQLVIVDR</sequence>
<evidence type="ECO:0000313" key="1">
    <source>
        <dbReference type="EMBL" id="AOY84443.2"/>
    </source>
</evidence>
<dbReference type="AlphaFoldDB" id="A0A1D9GA06"/>
<dbReference type="Proteomes" id="UP000176944">
    <property type="component" value="Chromosome"/>
</dbReference>
<organism evidence="1 2">
    <name type="scientific">Moorena producens (strain JHB)</name>
    <dbReference type="NCBI Taxonomy" id="1454205"/>
    <lineage>
        <taxon>Bacteria</taxon>
        <taxon>Bacillati</taxon>
        <taxon>Cyanobacteriota</taxon>
        <taxon>Cyanophyceae</taxon>
        <taxon>Coleofasciculales</taxon>
        <taxon>Coleofasciculaceae</taxon>
        <taxon>Moorena</taxon>
    </lineage>
</organism>
<dbReference type="InterPro" id="IPR013481">
    <property type="entry name" value="NarM"/>
</dbReference>
<accession>A0A1D9GA06</accession>